<organism evidence="2 3">
    <name type="scientific">Rhabdobacter roseus</name>
    <dbReference type="NCBI Taxonomy" id="1655419"/>
    <lineage>
        <taxon>Bacteria</taxon>
        <taxon>Pseudomonadati</taxon>
        <taxon>Bacteroidota</taxon>
        <taxon>Cytophagia</taxon>
        <taxon>Cytophagales</taxon>
        <taxon>Cytophagaceae</taxon>
        <taxon>Rhabdobacter</taxon>
    </lineage>
</organism>
<proteinExistence type="predicted"/>
<sequence length="165" mass="18785">MKTEETTQQLDKIQELIDKIEVGMLTTMESNGDHRSRPMQTQKFDADGCLWFFTSRSSPKTDELIQHPDVNLSYADKDSHSYVSITGTASIEDDPALKEELWNSVAKAWFPKGLEDPDLTLLKVKIKEAEYWDSTSSNMVQAYHIAKALITGEQYDEGEHKKVQV</sequence>
<protein>
    <submittedName>
        <fullName evidence="2">General stress protein 26</fullName>
    </submittedName>
</protein>
<dbReference type="Pfam" id="PF16242">
    <property type="entry name" value="Pyrid_ox_like"/>
    <property type="match status" value="1"/>
</dbReference>
<accession>A0A840TJT4</accession>
<evidence type="ECO:0000313" key="2">
    <source>
        <dbReference type="EMBL" id="MBB5282057.1"/>
    </source>
</evidence>
<reference evidence="2 3" key="1">
    <citation type="submission" date="2020-08" db="EMBL/GenBank/DDBJ databases">
        <title>Genomic Encyclopedia of Type Strains, Phase IV (KMG-IV): sequencing the most valuable type-strain genomes for metagenomic binning, comparative biology and taxonomic classification.</title>
        <authorList>
            <person name="Goeker M."/>
        </authorList>
    </citation>
    <scope>NUCLEOTIDE SEQUENCE [LARGE SCALE GENOMIC DNA]</scope>
    <source>
        <strain evidence="2 3">DSM 105074</strain>
    </source>
</reference>
<dbReference type="Proteomes" id="UP000557307">
    <property type="component" value="Unassembled WGS sequence"/>
</dbReference>
<comment type="caution">
    <text evidence="2">The sequence shown here is derived from an EMBL/GenBank/DDBJ whole genome shotgun (WGS) entry which is preliminary data.</text>
</comment>
<dbReference type="InterPro" id="IPR052917">
    <property type="entry name" value="Stress-Dev_Protein"/>
</dbReference>
<keyword evidence="3" id="KW-1185">Reference proteome</keyword>
<dbReference type="PANTHER" id="PTHR34818:SF1">
    <property type="entry name" value="PROTEIN BLI-3"/>
    <property type="match status" value="1"/>
</dbReference>
<gene>
    <name evidence="2" type="ORF">HNQ92_000178</name>
</gene>
<dbReference type="EMBL" id="JACHGF010000001">
    <property type="protein sequence ID" value="MBB5282057.1"/>
    <property type="molecule type" value="Genomic_DNA"/>
</dbReference>
<dbReference type="InterPro" id="IPR038725">
    <property type="entry name" value="YdaG_split_barrel_FMN-bd"/>
</dbReference>
<dbReference type="SUPFAM" id="SSF50475">
    <property type="entry name" value="FMN-binding split barrel"/>
    <property type="match status" value="1"/>
</dbReference>
<name>A0A840TJT4_9BACT</name>
<dbReference type="InterPro" id="IPR012349">
    <property type="entry name" value="Split_barrel_FMN-bd"/>
</dbReference>
<feature type="domain" description="General stress protein FMN-binding split barrel" evidence="1">
    <location>
        <begin position="9"/>
        <end position="156"/>
    </location>
</feature>
<dbReference type="AlphaFoldDB" id="A0A840TJT4"/>
<dbReference type="Gene3D" id="2.30.110.10">
    <property type="entry name" value="Electron Transport, Fmn-binding Protein, Chain A"/>
    <property type="match status" value="1"/>
</dbReference>
<dbReference type="RefSeq" id="WP_184169527.1">
    <property type="nucleotide sequence ID" value="NZ_JACHGF010000001.1"/>
</dbReference>
<evidence type="ECO:0000259" key="1">
    <source>
        <dbReference type="Pfam" id="PF16242"/>
    </source>
</evidence>
<evidence type="ECO:0000313" key="3">
    <source>
        <dbReference type="Proteomes" id="UP000557307"/>
    </source>
</evidence>
<dbReference type="PANTHER" id="PTHR34818">
    <property type="entry name" value="PROTEIN BLI-3"/>
    <property type="match status" value="1"/>
</dbReference>